<evidence type="ECO:0000313" key="5">
    <source>
        <dbReference type="Proteomes" id="UP000823886"/>
    </source>
</evidence>
<dbReference type="InterPro" id="IPR018060">
    <property type="entry name" value="HTH_AraC"/>
</dbReference>
<keyword evidence="1" id="KW-0805">Transcription regulation</keyword>
<evidence type="ECO:0000259" key="3">
    <source>
        <dbReference type="PROSITE" id="PS01124"/>
    </source>
</evidence>
<dbReference type="GO" id="GO:0003700">
    <property type="term" value="F:DNA-binding transcription factor activity"/>
    <property type="evidence" value="ECO:0007669"/>
    <property type="project" value="InterPro"/>
</dbReference>
<gene>
    <name evidence="4" type="ORF">H9753_14115</name>
</gene>
<evidence type="ECO:0000256" key="2">
    <source>
        <dbReference type="ARBA" id="ARBA00023163"/>
    </source>
</evidence>
<feature type="domain" description="HTH araC/xylS-type" evidence="3">
    <location>
        <begin position="224"/>
        <end position="322"/>
    </location>
</feature>
<dbReference type="GO" id="GO:0043565">
    <property type="term" value="F:sequence-specific DNA binding"/>
    <property type="evidence" value="ECO:0007669"/>
    <property type="project" value="InterPro"/>
</dbReference>
<keyword evidence="2" id="KW-0804">Transcription</keyword>
<dbReference type="EMBL" id="DWVZ01000198">
    <property type="protein sequence ID" value="HJC64726.1"/>
    <property type="molecule type" value="Genomic_DNA"/>
</dbReference>
<dbReference type="Proteomes" id="UP000823886">
    <property type="component" value="Unassembled WGS sequence"/>
</dbReference>
<reference evidence="4" key="1">
    <citation type="journal article" date="2021" name="PeerJ">
        <title>Extensive microbial diversity within the chicken gut microbiome revealed by metagenomics and culture.</title>
        <authorList>
            <person name="Gilroy R."/>
            <person name="Ravi A."/>
            <person name="Getino M."/>
            <person name="Pursley I."/>
            <person name="Horton D.L."/>
            <person name="Alikhan N.F."/>
            <person name="Baker D."/>
            <person name="Gharbi K."/>
            <person name="Hall N."/>
            <person name="Watson M."/>
            <person name="Adriaenssens E.M."/>
            <person name="Foster-Nyarko E."/>
            <person name="Jarju S."/>
            <person name="Secka A."/>
            <person name="Antonio M."/>
            <person name="Oren A."/>
            <person name="Chaudhuri R.R."/>
            <person name="La Ragione R."/>
            <person name="Hildebrand F."/>
            <person name="Pallen M.J."/>
        </authorList>
    </citation>
    <scope>NUCLEOTIDE SEQUENCE</scope>
    <source>
        <strain evidence="4">ChiBcec2-3848</strain>
    </source>
</reference>
<dbReference type="Pfam" id="PF12833">
    <property type="entry name" value="HTH_18"/>
    <property type="match status" value="1"/>
</dbReference>
<comment type="caution">
    <text evidence="4">The sequence shown here is derived from an EMBL/GenBank/DDBJ whole genome shotgun (WGS) entry which is preliminary data.</text>
</comment>
<dbReference type="InterPro" id="IPR009057">
    <property type="entry name" value="Homeodomain-like_sf"/>
</dbReference>
<dbReference type="AlphaFoldDB" id="A0A9D2PQE8"/>
<dbReference type="PANTHER" id="PTHR47893:SF1">
    <property type="entry name" value="REGULATORY PROTEIN PCHR"/>
    <property type="match status" value="1"/>
</dbReference>
<sequence length="341" mass="39682">MLLQWSAPEYMPHSFQVSGLSGTVGHKQTGNCFDLTKQVADGFVGMQELSKGLFLVQSEMAFKRETELYEEYPERKVFQLSFCMNGICEWDYRQKQGEHYQLSPTQCSLQCGTFSQCVSHFGSEQPYHTLSISLEEGRFSSLTEDLEAAHLIRRDDKICTHVFSTTPEIRLVLQQLLDCPPERKLRKLYLEGKVLELLSLFCDEAIGKQKNTKDISREDYRCLMKAREIIDNHFLHPLTIAQIAEQCFLSETKLKQGFKICFNCTVYEYIVEKRMEMAYRLLQSGKYKVKDVVWMVGYTNASHFIDAFKKDMALRPEKFKFLLCGKTSENRHLPIFRIMLN</sequence>
<proteinExistence type="predicted"/>
<dbReference type="SMART" id="SM00342">
    <property type="entry name" value="HTH_ARAC"/>
    <property type="match status" value="1"/>
</dbReference>
<evidence type="ECO:0000256" key="1">
    <source>
        <dbReference type="ARBA" id="ARBA00023015"/>
    </source>
</evidence>
<protein>
    <submittedName>
        <fullName evidence="4">AraC family transcriptional regulator</fullName>
    </submittedName>
</protein>
<dbReference type="PROSITE" id="PS01124">
    <property type="entry name" value="HTH_ARAC_FAMILY_2"/>
    <property type="match status" value="1"/>
</dbReference>
<accession>A0A9D2PQE8</accession>
<reference evidence="4" key="2">
    <citation type="submission" date="2021-04" db="EMBL/GenBank/DDBJ databases">
        <authorList>
            <person name="Gilroy R."/>
        </authorList>
    </citation>
    <scope>NUCLEOTIDE SEQUENCE</scope>
    <source>
        <strain evidence="4">ChiBcec2-3848</strain>
    </source>
</reference>
<evidence type="ECO:0000313" key="4">
    <source>
        <dbReference type="EMBL" id="HJC64726.1"/>
    </source>
</evidence>
<organism evidence="4 5">
    <name type="scientific">Candidatus Blautia merdavium</name>
    <dbReference type="NCBI Taxonomy" id="2838494"/>
    <lineage>
        <taxon>Bacteria</taxon>
        <taxon>Bacillati</taxon>
        <taxon>Bacillota</taxon>
        <taxon>Clostridia</taxon>
        <taxon>Lachnospirales</taxon>
        <taxon>Lachnospiraceae</taxon>
        <taxon>Blautia</taxon>
    </lineage>
</organism>
<dbReference type="SUPFAM" id="SSF46689">
    <property type="entry name" value="Homeodomain-like"/>
    <property type="match status" value="2"/>
</dbReference>
<dbReference type="PANTHER" id="PTHR47893">
    <property type="entry name" value="REGULATORY PROTEIN PCHR"/>
    <property type="match status" value="1"/>
</dbReference>
<dbReference type="Gene3D" id="1.10.10.60">
    <property type="entry name" value="Homeodomain-like"/>
    <property type="match status" value="2"/>
</dbReference>
<name>A0A9D2PQE8_9FIRM</name>
<dbReference type="InterPro" id="IPR053142">
    <property type="entry name" value="PchR_regulatory_protein"/>
</dbReference>